<dbReference type="NCBIfam" id="TIGR03083">
    <property type="entry name" value="maleylpyruvate isomerase family mycothiol-dependent enzyme"/>
    <property type="match status" value="1"/>
</dbReference>
<dbReference type="Proteomes" id="UP001501598">
    <property type="component" value="Unassembled WGS sequence"/>
</dbReference>
<dbReference type="InterPro" id="IPR034660">
    <property type="entry name" value="DinB/YfiT-like"/>
</dbReference>
<evidence type="ECO:0000313" key="3">
    <source>
        <dbReference type="EMBL" id="GAA4557627.1"/>
    </source>
</evidence>
<dbReference type="PANTHER" id="PTHR40758">
    <property type="entry name" value="CONSERVED PROTEIN"/>
    <property type="match status" value="1"/>
</dbReference>
<dbReference type="Pfam" id="PF07398">
    <property type="entry name" value="MDMPI_C"/>
    <property type="match status" value="1"/>
</dbReference>
<accession>A0ABP8S230</accession>
<reference evidence="4" key="1">
    <citation type="journal article" date="2019" name="Int. J. Syst. Evol. Microbiol.">
        <title>The Global Catalogue of Microorganisms (GCM) 10K type strain sequencing project: providing services to taxonomists for standard genome sequencing and annotation.</title>
        <authorList>
            <consortium name="The Broad Institute Genomics Platform"/>
            <consortium name="The Broad Institute Genome Sequencing Center for Infectious Disease"/>
            <person name="Wu L."/>
            <person name="Ma J."/>
        </authorList>
    </citation>
    <scope>NUCLEOTIDE SEQUENCE [LARGE SCALE GENOMIC DNA]</scope>
    <source>
        <strain evidence="4">JCM 17906</strain>
    </source>
</reference>
<evidence type="ECO:0000259" key="2">
    <source>
        <dbReference type="Pfam" id="PF11716"/>
    </source>
</evidence>
<dbReference type="Pfam" id="PF11716">
    <property type="entry name" value="MDMPI_N"/>
    <property type="match status" value="1"/>
</dbReference>
<dbReference type="InterPro" id="IPR010872">
    <property type="entry name" value="MDMPI_C-term_domain"/>
</dbReference>
<dbReference type="EMBL" id="BAABGT010000102">
    <property type="protein sequence ID" value="GAA4557627.1"/>
    <property type="molecule type" value="Genomic_DNA"/>
</dbReference>
<feature type="domain" description="MDMPI C-terminal" evidence="1">
    <location>
        <begin position="153"/>
        <end position="242"/>
    </location>
</feature>
<protein>
    <submittedName>
        <fullName evidence="3">Maleylpyruvate isomerase family mycothiol-dependent enzyme</fullName>
    </submittedName>
</protein>
<keyword evidence="3" id="KW-0413">Isomerase</keyword>
<feature type="domain" description="Mycothiol-dependent maleylpyruvate isomerase metal-binding" evidence="2">
    <location>
        <begin position="15"/>
        <end position="139"/>
    </location>
</feature>
<evidence type="ECO:0000259" key="1">
    <source>
        <dbReference type="Pfam" id="PF07398"/>
    </source>
</evidence>
<sequence>MTLSDGLSDDAVRDALVAENARLAELVATADHATPVPTCPGWDLTKLLRHVGRGHRWAATMVATRATEVLDPREVPGGKPPADLDGIVAWLRASARAVPDAVDATGPEVPVWTFTGPKPAAWWIRRRLHEETAHLADAQLALGREVDLAPELGADGLSEWLDLLAARPAEMLPADVTLHLHATDVDGEWTIRPTDTGIAWEPGHAKGTAAVRGPAALLYLALLRRVPLADPRLAVFGEEKAVSAFLDATPF</sequence>
<organism evidence="3 4">
    <name type="scientific">Pseudonocardia xishanensis</name>
    <dbReference type="NCBI Taxonomy" id="630995"/>
    <lineage>
        <taxon>Bacteria</taxon>
        <taxon>Bacillati</taxon>
        <taxon>Actinomycetota</taxon>
        <taxon>Actinomycetes</taxon>
        <taxon>Pseudonocardiales</taxon>
        <taxon>Pseudonocardiaceae</taxon>
        <taxon>Pseudonocardia</taxon>
    </lineage>
</organism>
<evidence type="ECO:0000313" key="4">
    <source>
        <dbReference type="Proteomes" id="UP001501598"/>
    </source>
</evidence>
<dbReference type="InterPro" id="IPR024344">
    <property type="entry name" value="MDMPI_metal-binding"/>
</dbReference>
<dbReference type="PANTHER" id="PTHR40758:SF1">
    <property type="entry name" value="CONSERVED PROTEIN"/>
    <property type="match status" value="1"/>
</dbReference>
<comment type="caution">
    <text evidence="3">The sequence shown here is derived from an EMBL/GenBank/DDBJ whole genome shotgun (WGS) entry which is preliminary data.</text>
</comment>
<dbReference type="GO" id="GO:0016853">
    <property type="term" value="F:isomerase activity"/>
    <property type="evidence" value="ECO:0007669"/>
    <property type="project" value="UniProtKB-KW"/>
</dbReference>
<dbReference type="SUPFAM" id="SSF109854">
    <property type="entry name" value="DinB/YfiT-like putative metalloenzymes"/>
    <property type="match status" value="1"/>
</dbReference>
<gene>
    <name evidence="3" type="ORF">GCM10023175_62350</name>
</gene>
<keyword evidence="4" id="KW-1185">Reference proteome</keyword>
<proteinExistence type="predicted"/>
<dbReference type="InterPro" id="IPR017517">
    <property type="entry name" value="Maleyloyr_isom"/>
</dbReference>
<dbReference type="RefSeq" id="WP_345426426.1">
    <property type="nucleotide sequence ID" value="NZ_BAABGT010000102.1"/>
</dbReference>
<name>A0ABP8S230_9PSEU</name>